<evidence type="ECO:0000256" key="1">
    <source>
        <dbReference type="ARBA" id="ARBA00022801"/>
    </source>
</evidence>
<keyword evidence="5" id="KW-0031">Aminopeptidase</keyword>
<keyword evidence="1" id="KW-0378">Hydrolase</keyword>
<dbReference type="SUPFAM" id="SSF53474">
    <property type="entry name" value="alpha/beta-Hydrolases"/>
    <property type="match status" value="1"/>
</dbReference>
<dbReference type="Gene3D" id="3.40.50.1820">
    <property type="entry name" value="alpha/beta hydrolase"/>
    <property type="match status" value="1"/>
</dbReference>
<evidence type="ECO:0000313" key="5">
    <source>
        <dbReference type="EMBL" id="GGF51257.1"/>
    </source>
</evidence>
<evidence type="ECO:0000313" key="6">
    <source>
        <dbReference type="Proteomes" id="UP000605670"/>
    </source>
</evidence>
<feature type="region of interest" description="Disordered" evidence="3">
    <location>
        <begin position="205"/>
        <end position="226"/>
    </location>
</feature>
<feature type="region of interest" description="Disordered" evidence="3">
    <location>
        <begin position="72"/>
        <end position="98"/>
    </location>
</feature>
<protein>
    <submittedName>
        <fullName evidence="5">Dipeptidyl aminopeptidase</fullName>
    </submittedName>
</protein>
<evidence type="ECO:0000259" key="4">
    <source>
        <dbReference type="Pfam" id="PF00326"/>
    </source>
</evidence>
<reference evidence="5" key="1">
    <citation type="journal article" date="2014" name="Int. J. Syst. Evol. Microbiol.">
        <title>Complete genome sequence of Corynebacterium casei LMG S-19264T (=DSM 44701T), isolated from a smear-ripened cheese.</title>
        <authorList>
            <consortium name="US DOE Joint Genome Institute (JGI-PGF)"/>
            <person name="Walter F."/>
            <person name="Albersmeier A."/>
            <person name="Kalinowski J."/>
            <person name="Ruckert C."/>
        </authorList>
    </citation>
    <scope>NUCLEOTIDE SEQUENCE</scope>
    <source>
        <strain evidence="5">CGMCC 1.12160</strain>
    </source>
</reference>
<dbReference type="Pfam" id="PF00326">
    <property type="entry name" value="Peptidase_S9"/>
    <property type="match status" value="1"/>
</dbReference>
<dbReference type="PANTHER" id="PTHR42776">
    <property type="entry name" value="SERINE PEPTIDASE S9 FAMILY MEMBER"/>
    <property type="match status" value="1"/>
</dbReference>
<gene>
    <name evidence="5" type="ORF">GCM10011366_18850</name>
</gene>
<dbReference type="Pfam" id="PF07676">
    <property type="entry name" value="PD40"/>
    <property type="match status" value="2"/>
</dbReference>
<evidence type="ECO:0000256" key="3">
    <source>
        <dbReference type="SAM" id="MobiDB-lite"/>
    </source>
</evidence>
<dbReference type="InterPro" id="IPR011659">
    <property type="entry name" value="WD40"/>
</dbReference>
<dbReference type="GO" id="GO:0006508">
    <property type="term" value="P:proteolysis"/>
    <property type="evidence" value="ECO:0007669"/>
    <property type="project" value="InterPro"/>
</dbReference>
<dbReference type="AlphaFoldDB" id="A0A917F563"/>
<dbReference type="InterPro" id="IPR001375">
    <property type="entry name" value="Peptidase_S9_cat"/>
</dbReference>
<dbReference type="InterPro" id="IPR029058">
    <property type="entry name" value="AB_hydrolase_fold"/>
</dbReference>
<dbReference type="Proteomes" id="UP000605670">
    <property type="component" value="Unassembled WGS sequence"/>
</dbReference>
<dbReference type="InterPro" id="IPR011042">
    <property type="entry name" value="6-blade_b-propeller_TolB-like"/>
</dbReference>
<dbReference type="GO" id="GO:0004252">
    <property type="term" value="F:serine-type endopeptidase activity"/>
    <property type="evidence" value="ECO:0007669"/>
    <property type="project" value="TreeGrafter"/>
</dbReference>
<accession>A0A917F563</accession>
<dbReference type="EMBL" id="BMEM01000002">
    <property type="protein sequence ID" value="GGF51257.1"/>
    <property type="molecule type" value="Genomic_DNA"/>
</dbReference>
<keyword evidence="6" id="KW-1185">Reference proteome</keyword>
<dbReference type="SUPFAM" id="SSF82171">
    <property type="entry name" value="DPP6 N-terminal domain-like"/>
    <property type="match status" value="1"/>
</dbReference>
<proteinExistence type="predicted"/>
<comment type="caution">
    <text evidence="5">The sequence shown here is derived from an EMBL/GenBank/DDBJ whole genome shotgun (WGS) entry which is preliminary data.</text>
</comment>
<name>A0A917F563_9MICO</name>
<sequence length="679" mass="72256">MLHGTSVGEATHGPAREAITLGRVQPSDLTTIRTLSALTVHPEGRDVLFAVSRPDVEDNRYRTSLWRQPLADGAADGPARRLTRGTRDGSPAYSPDGSRIAFLRAGEDGPPQLHVIPADGGDARRLTEHKLGVGGFAWSPDGTAIAYAARLPEEGRYGTDEKVKPDQEAPRLIEHSAYLADGLGYVLDRPSKIFVVDLAGLAEDDGEDAEELPQSTQLTTGAGDDRSPVWLSADRVGFIASRDRRGTWRPDTLVSDLCSVDLRGKGFRRHTDGTGSVGSAHVAGDGSVVYGVGGLGESGQDFVARNPVLRRLTAVPKDAKADGRSAGEALTDPETDHLACPPALGVGGTLVAAFETRGDTVVRDVDTGQVLLDGSVSVSAVAVGGGVVAAVAGTRTSYSELFVAPVGEQLAPVTDFGRHLRGRAAPIEPEELETTANDGYPVHGWLFRPTGKAPRKGGHPVVLMIHGGPYTQYSGNLFDEAQVLAGAGYAVVMGNPRGGSGYGATHGRAVKEAIGTVDVADLTALLDHALTLPGLDATRVGVQGGSYGGLMTTWLVAHTDRFTAAISERAVNAWDSFAGTSDIGWFFGDEYVGAFAHEQSPLTWADNITTPTMVIHSERDFRCPLEQGQRLFSRLRRNGVPTRLLVFPGEGHELTRSGQPRHRVQRFEHILDWWAEHLA</sequence>
<feature type="region of interest" description="Disordered" evidence="3">
    <location>
        <begin position="1"/>
        <end position="22"/>
    </location>
</feature>
<keyword evidence="2" id="KW-0720">Serine protease</keyword>
<keyword evidence="5" id="KW-0645">Protease</keyword>
<evidence type="ECO:0000256" key="2">
    <source>
        <dbReference type="ARBA" id="ARBA00022825"/>
    </source>
</evidence>
<dbReference type="Gene3D" id="2.120.10.30">
    <property type="entry name" value="TolB, C-terminal domain"/>
    <property type="match status" value="2"/>
</dbReference>
<feature type="domain" description="Peptidase S9 prolyl oligopeptidase catalytic" evidence="4">
    <location>
        <begin position="480"/>
        <end position="678"/>
    </location>
</feature>
<dbReference type="GO" id="GO:0004177">
    <property type="term" value="F:aminopeptidase activity"/>
    <property type="evidence" value="ECO:0007669"/>
    <property type="project" value="UniProtKB-KW"/>
</dbReference>
<organism evidence="5 6">
    <name type="scientific">Ornithinimicrobium tianjinense</name>
    <dbReference type="NCBI Taxonomy" id="1195761"/>
    <lineage>
        <taxon>Bacteria</taxon>
        <taxon>Bacillati</taxon>
        <taxon>Actinomycetota</taxon>
        <taxon>Actinomycetes</taxon>
        <taxon>Micrococcales</taxon>
        <taxon>Ornithinimicrobiaceae</taxon>
        <taxon>Ornithinimicrobium</taxon>
    </lineage>
</organism>
<dbReference type="PANTHER" id="PTHR42776:SF27">
    <property type="entry name" value="DIPEPTIDYL PEPTIDASE FAMILY MEMBER 6"/>
    <property type="match status" value="1"/>
</dbReference>
<reference evidence="5" key="2">
    <citation type="submission" date="2020-09" db="EMBL/GenBank/DDBJ databases">
        <authorList>
            <person name="Sun Q."/>
            <person name="Zhou Y."/>
        </authorList>
    </citation>
    <scope>NUCLEOTIDE SEQUENCE</scope>
    <source>
        <strain evidence="5">CGMCC 1.12160</strain>
    </source>
</reference>